<organism evidence="10 11">
    <name type="scientific">Aphis glycines</name>
    <name type="common">Soybean aphid</name>
    <dbReference type="NCBI Taxonomy" id="307491"/>
    <lineage>
        <taxon>Eukaryota</taxon>
        <taxon>Metazoa</taxon>
        <taxon>Ecdysozoa</taxon>
        <taxon>Arthropoda</taxon>
        <taxon>Hexapoda</taxon>
        <taxon>Insecta</taxon>
        <taxon>Pterygota</taxon>
        <taxon>Neoptera</taxon>
        <taxon>Paraneoptera</taxon>
        <taxon>Hemiptera</taxon>
        <taxon>Sternorrhyncha</taxon>
        <taxon>Aphidomorpha</taxon>
        <taxon>Aphidoidea</taxon>
        <taxon>Aphididae</taxon>
        <taxon>Aphidini</taxon>
        <taxon>Aphis</taxon>
        <taxon>Aphis</taxon>
    </lineage>
</organism>
<dbReference type="EMBL" id="VYZN01000018">
    <property type="protein sequence ID" value="KAE9537290.1"/>
    <property type="molecule type" value="Genomic_DNA"/>
</dbReference>
<dbReference type="Gene3D" id="3.40.50.720">
    <property type="entry name" value="NAD(P)-binding Rossmann-like Domain"/>
    <property type="match status" value="1"/>
</dbReference>
<dbReference type="PANTHER" id="PTHR42808:SF3">
    <property type="entry name" value="HYDROXYSTEROID DEHYDROGENASE-LIKE PROTEIN 2"/>
    <property type="match status" value="1"/>
</dbReference>
<dbReference type="PRINTS" id="PR00081">
    <property type="entry name" value="GDHRDH"/>
</dbReference>
<sequence length="440" mass="48008">MLNTGKLSGLTVFITGGSRGIGKAIALKAARDGANIVIAAKTAEPHPKLPGTIYTAAKEIEEAGGNCLPCVVDVRDERQVADAVSKSISKFGAIDIVVNNASAISLTPTLDTEMKRYDLMHNINTRGTFLVSKMCIPYLRKSKHAHILNISPPLNMNPNWFKDHVAYTMAKYGMSMCVLGMAAELRADNIAVNALWPRTVISYICRKQHPLIIDFNLRNITKLHGAISAIYTAAVEMLSGSTEAKKLSRNPEIMADAAYAVLSRSVENCTGQFLIDDEVLQQEGITDLDQYASDPTYKGDLMMDFFLDEAPHDGFNKGKEKSQAKKSDGIDTIEGIFTKINSHLTPEIAKGTNACFLFVVKGDEDRTYYVDLTGNGSAGKGKSTTKPDATLTMEADKIEELFDGRLKAADAYMSGKLKISGSLMKAMKLEKLMKLLKAKY</sequence>
<gene>
    <name evidence="10" type="ORF">AGLY_006313</name>
</gene>
<evidence type="ECO:0000256" key="6">
    <source>
        <dbReference type="ARBA" id="ARBA00023128"/>
    </source>
</evidence>
<accession>A0A6G0TQP0</accession>
<dbReference type="OrthoDB" id="5327538at2759"/>
<dbReference type="InterPro" id="IPR003033">
    <property type="entry name" value="SCP2_sterol-bd_dom"/>
</dbReference>
<reference evidence="10 11" key="1">
    <citation type="submission" date="2019-08" db="EMBL/GenBank/DDBJ databases">
        <title>The genome of the soybean aphid Biotype 1, its phylome, world population structure and adaptation to the North American continent.</title>
        <authorList>
            <person name="Giordano R."/>
            <person name="Donthu R.K."/>
            <person name="Hernandez A.G."/>
            <person name="Wright C.L."/>
            <person name="Zimin A.V."/>
        </authorList>
    </citation>
    <scope>NUCLEOTIDE SEQUENCE [LARGE SCALE GENOMIC DNA]</scope>
    <source>
        <tissue evidence="10">Whole aphids</tissue>
    </source>
</reference>
<keyword evidence="6" id="KW-0496">Mitochondrion</keyword>
<dbReference type="InterPro" id="IPR036291">
    <property type="entry name" value="NAD(P)-bd_dom_sf"/>
</dbReference>
<dbReference type="Pfam" id="PF02036">
    <property type="entry name" value="SCP2"/>
    <property type="match status" value="1"/>
</dbReference>
<evidence type="ECO:0000256" key="1">
    <source>
        <dbReference type="ARBA" id="ARBA00004173"/>
    </source>
</evidence>
<dbReference type="GO" id="GO:0005777">
    <property type="term" value="C:peroxisome"/>
    <property type="evidence" value="ECO:0007669"/>
    <property type="project" value="UniProtKB-SubCell"/>
</dbReference>
<dbReference type="PANTHER" id="PTHR42808">
    <property type="entry name" value="HYDROXYSTEROID DEHYDROGENASE-LIKE PROTEIN 2"/>
    <property type="match status" value="1"/>
</dbReference>
<dbReference type="AlphaFoldDB" id="A0A6G0TQP0"/>
<dbReference type="InterPro" id="IPR051935">
    <property type="entry name" value="HSDL2"/>
</dbReference>
<evidence type="ECO:0000256" key="4">
    <source>
        <dbReference type="ARBA" id="ARBA00022857"/>
    </source>
</evidence>
<evidence type="ECO:0000256" key="3">
    <source>
        <dbReference type="ARBA" id="ARBA00006484"/>
    </source>
</evidence>
<name>A0A6G0TQP0_APHGL</name>
<feature type="domain" description="SCP2" evidence="9">
    <location>
        <begin position="344"/>
        <end position="434"/>
    </location>
</feature>
<dbReference type="SUPFAM" id="SSF55718">
    <property type="entry name" value="SCP-like"/>
    <property type="match status" value="1"/>
</dbReference>
<keyword evidence="11" id="KW-1185">Reference proteome</keyword>
<dbReference type="GO" id="GO:0005739">
    <property type="term" value="C:mitochondrion"/>
    <property type="evidence" value="ECO:0007669"/>
    <property type="project" value="UniProtKB-SubCell"/>
</dbReference>
<evidence type="ECO:0000259" key="9">
    <source>
        <dbReference type="Pfam" id="PF02036"/>
    </source>
</evidence>
<keyword evidence="7" id="KW-0576">Peroxisome</keyword>
<dbReference type="NCBIfam" id="NF006133">
    <property type="entry name" value="PRK08278.1"/>
    <property type="match status" value="1"/>
</dbReference>
<proteinExistence type="inferred from homology"/>
<comment type="similarity">
    <text evidence="3">Belongs to the short-chain dehydrogenases/reductases (SDR) family.</text>
</comment>
<evidence type="ECO:0000256" key="2">
    <source>
        <dbReference type="ARBA" id="ARBA00004275"/>
    </source>
</evidence>
<dbReference type="Pfam" id="PF00106">
    <property type="entry name" value="adh_short"/>
    <property type="match status" value="1"/>
</dbReference>
<evidence type="ECO:0000313" key="11">
    <source>
        <dbReference type="Proteomes" id="UP000475862"/>
    </source>
</evidence>
<evidence type="ECO:0000313" key="10">
    <source>
        <dbReference type="EMBL" id="KAE9537290.1"/>
    </source>
</evidence>
<evidence type="ECO:0000256" key="7">
    <source>
        <dbReference type="ARBA" id="ARBA00023140"/>
    </source>
</evidence>
<dbReference type="SUPFAM" id="SSF51735">
    <property type="entry name" value="NAD(P)-binding Rossmann-fold domains"/>
    <property type="match status" value="1"/>
</dbReference>
<dbReference type="Proteomes" id="UP000475862">
    <property type="component" value="Unassembled WGS sequence"/>
</dbReference>
<evidence type="ECO:0000256" key="8">
    <source>
        <dbReference type="ARBA" id="ARBA00040243"/>
    </source>
</evidence>
<dbReference type="GO" id="GO:0016491">
    <property type="term" value="F:oxidoreductase activity"/>
    <property type="evidence" value="ECO:0007669"/>
    <property type="project" value="UniProtKB-KW"/>
</dbReference>
<dbReference type="FunFam" id="3.40.50.720:FF:000301">
    <property type="entry name" value="Hydroxysteroid dehydrogenase like 2"/>
    <property type="match status" value="1"/>
</dbReference>
<dbReference type="Gene3D" id="3.30.1050.10">
    <property type="entry name" value="SCP2 sterol-binding domain"/>
    <property type="match status" value="1"/>
</dbReference>
<keyword evidence="4" id="KW-0521">NADP</keyword>
<evidence type="ECO:0000256" key="5">
    <source>
        <dbReference type="ARBA" id="ARBA00023002"/>
    </source>
</evidence>
<dbReference type="InterPro" id="IPR036527">
    <property type="entry name" value="SCP2_sterol-bd_dom_sf"/>
</dbReference>
<keyword evidence="5" id="KW-0560">Oxidoreductase</keyword>
<dbReference type="InterPro" id="IPR002347">
    <property type="entry name" value="SDR_fam"/>
</dbReference>
<comment type="subcellular location">
    <subcellularLocation>
        <location evidence="1">Mitochondrion</location>
    </subcellularLocation>
    <subcellularLocation>
        <location evidence="2">Peroxisome</location>
    </subcellularLocation>
</comment>
<dbReference type="CDD" id="cd09762">
    <property type="entry name" value="HSDL2_SDR_c"/>
    <property type="match status" value="1"/>
</dbReference>
<protein>
    <recommendedName>
        <fullName evidence="8">Hydroxysteroid dehydrogenase-like protein 2</fullName>
    </recommendedName>
</protein>
<comment type="caution">
    <text evidence="10">The sequence shown here is derived from an EMBL/GenBank/DDBJ whole genome shotgun (WGS) entry which is preliminary data.</text>
</comment>